<name>A0A5J4ZLR0_9ASTE</name>
<keyword evidence="2" id="KW-1133">Transmembrane helix</keyword>
<evidence type="ECO:0000256" key="2">
    <source>
        <dbReference type="SAM" id="Phobius"/>
    </source>
</evidence>
<dbReference type="PANTHER" id="PTHR12956:SF38">
    <property type="entry name" value="HEXOSYLTRANSFERASE MUCI70-RELATED"/>
    <property type="match status" value="1"/>
</dbReference>
<keyword evidence="2" id="KW-0472">Membrane</keyword>
<feature type="domain" description="TOD1/MUCI70 glycosyltransferase-like" evidence="3">
    <location>
        <begin position="239"/>
        <end position="551"/>
    </location>
</feature>
<dbReference type="EMBL" id="CM018049">
    <property type="protein sequence ID" value="KAA8519793.1"/>
    <property type="molecule type" value="Genomic_DNA"/>
</dbReference>
<feature type="transmembrane region" description="Helical" evidence="2">
    <location>
        <begin position="62"/>
        <end position="80"/>
    </location>
</feature>
<evidence type="ECO:0000256" key="1">
    <source>
        <dbReference type="SAM" id="MobiDB-lite"/>
    </source>
</evidence>
<evidence type="ECO:0000313" key="4">
    <source>
        <dbReference type="EMBL" id="KAA8519793.1"/>
    </source>
</evidence>
<keyword evidence="2" id="KW-0812">Transmembrane</keyword>
<dbReference type="OrthoDB" id="1905162at2759"/>
<sequence length="629" mass="70743">MTTTVALGLRSLSNGSLQQQVQNGGVPIQTPPPLAARKAFKMFKEKENLFQLMCKFTRRKNVGMLLLSVVSAVVFVWVLYVGKGEETQENDHIQSISVNDSLTLGDPELWPAYGEQDNEKEIISFFPDIPEDNMGRNESIALPNEKEIISFFPDIPEDNMGRNESIALPPPPPPPPPSAFFTGYTLPPGNPCESFTLPPPPADKKKTGPRPCPVCYLPVEEAIALMPKAPSFSPVLKKLTFIHEENLTRSEFGGSDFGGYPSLKQRNDSYDVRESMSVHCGFVRGIKPGRQTGYDIDDPDLLKMEKCRGVVVASAIFGAYDLIQQPTNISDTAKKNVCFLMFVDEETEAFLRNSNELDSSKKIGLWRIIVVHNLPYTDPRRTGKVPKLLLHRLAPNARYSLWIDGKLKLVVDPYQILERFLWRKNVSFAISRHYKRFDTFVEGEANKAAGKYDNASIDFQIEFYRREGLTPYSEAKLPITSDVPEGCVIVREHTPISNLFTCLWFNEVDRFTSRDQISFSTARDKIMTKTNWTINMFLDCERRNFVVQGYHRDVLEHWAPPPPPLSIGVLHPPPPIVDETSNKKPTEILTGSVISTPNRNTPVKSGKRKKSSSKPHRKVVAGSKDTSSI</sequence>
<dbReference type="AlphaFoldDB" id="A0A5J4ZLR0"/>
<dbReference type="Pfam" id="PF04765">
    <property type="entry name" value="TOD1_MUCI70"/>
    <property type="match status" value="1"/>
</dbReference>
<feature type="region of interest" description="Disordered" evidence="1">
    <location>
        <begin position="576"/>
        <end position="629"/>
    </location>
</feature>
<feature type="compositionally biased region" description="Basic residues" evidence="1">
    <location>
        <begin position="605"/>
        <end position="619"/>
    </location>
</feature>
<feature type="compositionally biased region" description="Polar residues" evidence="1">
    <location>
        <begin position="592"/>
        <end position="603"/>
    </location>
</feature>
<dbReference type="InterPro" id="IPR006852">
    <property type="entry name" value="TOD1_MUCI70"/>
</dbReference>
<gene>
    <name evidence="4" type="ORF">F0562_014117</name>
</gene>
<keyword evidence="5" id="KW-1185">Reference proteome</keyword>
<organism evidence="4 5">
    <name type="scientific">Nyssa sinensis</name>
    <dbReference type="NCBI Taxonomy" id="561372"/>
    <lineage>
        <taxon>Eukaryota</taxon>
        <taxon>Viridiplantae</taxon>
        <taxon>Streptophyta</taxon>
        <taxon>Embryophyta</taxon>
        <taxon>Tracheophyta</taxon>
        <taxon>Spermatophyta</taxon>
        <taxon>Magnoliopsida</taxon>
        <taxon>eudicotyledons</taxon>
        <taxon>Gunneridae</taxon>
        <taxon>Pentapetalae</taxon>
        <taxon>asterids</taxon>
        <taxon>Cornales</taxon>
        <taxon>Nyssaceae</taxon>
        <taxon>Nyssa</taxon>
    </lineage>
</organism>
<reference evidence="4 5" key="1">
    <citation type="submission" date="2019-09" db="EMBL/GenBank/DDBJ databases">
        <title>A chromosome-level genome assembly of the Chinese tupelo Nyssa sinensis.</title>
        <authorList>
            <person name="Yang X."/>
            <person name="Kang M."/>
            <person name="Yang Y."/>
            <person name="Xiong H."/>
            <person name="Wang M."/>
            <person name="Zhang Z."/>
            <person name="Wang Z."/>
            <person name="Wu H."/>
            <person name="Ma T."/>
            <person name="Liu J."/>
            <person name="Xi Z."/>
        </authorList>
    </citation>
    <scope>NUCLEOTIDE SEQUENCE [LARGE SCALE GENOMIC DNA]</scope>
    <source>
        <strain evidence="4">J267</strain>
        <tissue evidence="4">Leaf</tissue>
    </source>
</reference>
<evidence type="ECO:0000313" key="5">
    <source>
        <dbReference type="Proteomes" id="UP000325577"/>
    </source>
</evidence>
<dbReference type="PANTHER" id="PTHR12956">
    <property type="entry name" value="ALKALINE CERAMIDASE-RELATED"/>
    <property type="match status" value="1"/>
</dbReference>
<protein>
    <recommendedName>
        <fullName evidence="3">TOD1/MUCI70 glycosyltransferase-like domain-containing protein</fullName>
    </recommendedName>
</protein>
<dbReference type="InterPro" id="IPR048354">
    <property type="entry name" value="TOD1_MUCI70_glycTrfase_dom"/>
</dbReference>
<dbReference type="Proteomes" id="UP000325577">
    <property type="component" value="Linkage Group LG6"/>
</dbReference>
<accession>A0A5J4ZLR0</accession>
<evidence type="ECO:0000259" key="3">
    <source>
        <dbReference type="Pfam" id="PF04765"/>
    </source>
</evidence>
<proteinExistence type="predicted"/>